<comment type="similarity">
    <text evidence="9">Belongs to the bacterial CoaD family.</text>
</comment>
<evidence type="ECO:0000256" key="7">
    <source>
        <dbReference type="ARBA" id="ARBA00022993"/>
    </source>
</evidence>
<keyword evidence="5 9" id="KW-0067">ATP-binding</keyword>
<evidence type="ECO:0000256" key="3">
    <source>
        <dbReference type="ARBA" id="ARBA00022695"/>
    </source>
</evidence>
<reference evidence="11 12" key="1">
    <citation type="submission" date="2021-10" db="EMBL/GenBank/DDBJ databases">
        <title>Anaerobic single-cell dispensing facilitates the cultivation of human gut bacteria.</title>
        <authorList>
            <person name="Afrizal A."/>
        </authorList>
    </citation>
    <scope>NUCLEOTIDE SEQUENCE [LARGE SCALE GENOMIC DNA]</scope>
    <source>
        <strain evidence="11 12">CLA-AA-H224</strain>
    </source>
</reference>
<dbReference type="Proteomes" id="UP001198200">
    <property type="component" value="Unassembled WGS sequence"/>
</dbReference>
<dbReference type="GO" id="GO:0005737">
    <property type="term" value="C:cytoplasm"/>
    <property type="evidence" value="ECO:0007669"/>
    <property type="project" value="UniProtKB-SubCell"/>
</dbReference>
<organism evidence="11 12">
    <name type="scientific">Anthropogastromicrobium aceti</name>
    <dbReference type="NCBI Taxonomy" id="2981768"/>
    <lineage>
        <taxon>Bacteria</taxon>
        <taxon>Bacillati</taxon>
        <taxon>Bacillota</taxon>
        <taxon>Clostridia</taxon>
        <taxon>Lachnospirales</taxon>
        <taxon>Lachnospiraceae</taxon>
        <taxon>Anthropogastromicrobium</taxon>
    </lineage>
</organism>
<feature type="binding site" evidence="9">
    <location>
        <begin position="125"/>
        <end position="131"/>
    </location>
    <ligand>
        <name>ATP</name>
        <dbReference type="ChEBI" id="CHEBI:30616"/>
    </ligand>
</feature>
<evidence type="ECO:0000313" key="11">
    <source>
        <dbReference type="EMBL" id="MCC2221065.1"/>
    </source>
</evidence>
<evidence type="ECO:0000256" key="1">
    <source>
        <dbReference type="ARBA" id="ARBA00022490"/>
    </source>
</evidence>
<dbReference type="NCBIfam" id="TIGR01510">
    <property type="entry name" value="coaD_prev_kdtB"/>
    <property type="match status" value="1"/>
</dbReference>
<dbReference type="HAMAP" id="MF_00151">
    <property type="entry name" value="PPAT_bact"/>
    <property type="match status" value="1"/>
</dbReference>
<proteinExistence type="inferred from homology"/>
<feature type="binding site" evidence="9">
    <location>
        <position position="75"/>
    </location>
    <ligand>
        <name>substrate</name>
    </ligand>
</feature>
<protein>
    <recommendedName>
        <fullName evidence="9">Phosphopantetheine adenylyltransferase</fullName>
        <ecNumber evidence="9">2.7.7.3</ecNumber>
    </recommendedName>
    <alternativeName>
        <fullName evidence="9">Dephospho-CoA pyrophosphorylase</fullName>
    </alternativeName>
    <alternativeName>
        <fullName evidence="9">Pantetheine-phosphate adenylyltransferase</fullName>
        <shortName evidence="9">PPAT</shortName>
    </alternativeName>
</protein>
<dbReference type="PRINTS" id="PR01020">
    <property type="entry name" value="LPSBIOSNTHSS"/>
</dbReference>
<dbReference type="GO" id="GO:0004595">
    <property type="term" value="F:pantetheine-phosphate adenylyltransferase activity"/>
    <property type="evidence" value="ECO:0007669"/>
    <property type="project" value="UniProtKB-UniRule"/>
</dbReference>
<comment type="subunit">
    <text evidence="9">Homohexamer.</text>
</comment>
<feature type="binding site" evidence="9">
    <location>
        <position position="11"/>
    </location>
    <ligand>
        <name>substrate</name>
    </ligand>
</feature>
<evidence type="ECO:0000256" key="2">
    <source>
        <dbReference type="ARBA" id="ARBA00022679"/>
    </source>
</evidence>
<evidence type="ECO:0000256" key="6">
    <source>
        <dbReference type="ARBA" id="ARBA00022842"/>
    </source>
</evidence>
<evidence type="ECO:0000256" key="5">
    <source>
        <dbReference type="ARBA" id="ARBA00022840"/>
    </source>
</evidence>
<evidence type="ECO:0000256" key="8">
    <source>
        <dbReference type="ARBA" id="ARBA00029346"/>
    </source>
</evidence>
<dbReference type="InterPro" id="IPR014729">
    <property type="entry name" value="Rossmann-like_a/b/a_fold"/>
</dbReference>
<comment type="function">
    <text evidence="9">Reversibly transfers an adenylyl group from ATP to 4'-phosphopantetheine, yielding dephospho-CoA (dPCoA) and pyrophosphate.</text>
</comment>
<evidence type="ECO:0000313" key="12">
    <source>
        <dbReference type="Proteomes" id="UP001198200"/>
    </source>
</evidence>
<comment type="subcellular location">
    <subcellularLocation>
        <location evidence="9">Cytoplasm</location>
    </subcellularLocation>
</comment>
<feature type="binding site" evidence="9">
    <location>
        <position position="89"/>
    </location>
    <ligand>
        <name>substrate</name>
    </ligand>
</feature>
<evidence type="ECO:0000259" key="10">
    <source>
        <dbReference type="Pfam" id="PF01467"/>
    </source>
</evidence>
<dbReference type="EC" id="2.7.7.3" evidence="9"/>
<dbReference type="SUPFAM" id="SSF52374">
    <property type="entry name" value="Nucleotidylyl transferase"/>
    <property type="match status" value="1"/>
</dbReference>
<dbReference type="PANTHER" id="PTHR21342">
    <property type="entry name" value="PHOSPHOPANTETHEINE ADENYLYLTRANSFERASE"/>
    <property type="match status" value="1"/>
</dbReference>
<feature type="binding site" evidence="9">
    <location>
        <begin position="11"/>
        <end position="12"/>
    </location>
    <ligand>
        <name>ATP</name>
        <dbReference type="ChEBI" id="CHEBI:30616"/>
    </ligand>
</feature>
<keyword evidence="6 9" id="KW-0460">Magnesium</keyword>
<comment type="caution">
    <text evidence="11">The sequence shown here is derived from an EMBL/GenBank/DDBJ whole genome shotgun (WGS) entry which is preliminary data.</text>
</comment>
<comment type="catalytic activity">
    <reaction evidence="8 9">
        <text>(R)-4'-phosphopantetheine + ATP + H(+) = 3'-dephospho-CoA + diphosphate</text>
        <dbReference type="Rhea" id="RHEA:19801"/>
        <dbReference type="ChEBI" id="CHEBI:15378"/>
        <dbReference type="ChEBI" id="CHEBI:30616"/>
        <dbReference type="ChEBI" id="CHEBI:33019"/>
        <dbReference type="ChEBI" id="CHEBI:57328"/>
        <dbReference type="ChEBI" id="CHEBI:61723"/>
        <dbReference type="EC" id="2.7.7.3"/>
    </reaction>
</comment>
<feature type="binding site" evidence="9">
    <location>
        <position position="100"/>
    </location>
    <ligand>
        <name>ATP</name>
        <dbReference type="ChEBI" id="CHEBI:30616"/>
    </ligand>
</feature>
<feature type="binding site" evidence="9">
    <location>
        <position position="19"/>
    </location>
    <ligand>
        <name>ATP</name>
        <dbReference type="ChEBI" id="CHEBI:30616"/>
    </ligand>
</feature>
<dbReference type="RefSeq" id="WP_308731428.1">
    <property type="nucleotide sequence ID" value="NZ_JAJEQN010000009.1"/>
</dbReference>
<sequence length="166" mass="18441">MGKTIAIYPGSFDPVTRGHMDIIERASKTVDHLIVGVLVNSAKSPLFTVEERVALLKQVTAQYPNVEIRSFEGLLVDFARASGAHILIRGLRAVTDFEYELQMSQTNRKVAPEVDTIFFTTSLEYAYLSSSIVKEVAQYGGDISAFVAEPVEKAIKQKFAQRNNNK</sequence>
<keyword evidence="2 9" id="KW-0808">Transferase</keyword>
<keyword evidence="3 9" id="KW-0548">Nucleotidyltransferase</keyword>
<dbReference type="AlphaFoldDB" id="A0AAE3JB90"/>
<feature type="domain" description="Cytidyltransferase-like" evidence="10">
    <location>
        <begin position="7"/>
        <end position="135"/>
    </location>
</feature>
<keyword evidence="7 9" id="KW-0173">Coenzyme A biosynthesis</keyword>
<dbReference type="NCBIfam" id="TIGR00125">
    <property type="entry name" value="cyt_tran_rel"/>
    <property type="match status" value="1"/>
</dbReference>
<dbReference type="PANTHER" id="PTHR21342:SF1">
    <property type="entry name" value="PHOSPHOPANTETHEINE ADENYLYLTRANSFERASE"/>
    <property type="match status" value="1"/>
</dbReference>
<feature type="binding site" evidence="9">
    <location>
        <begin position="90"/>
        <end position="92"/>
    </location>
    <ligand>
        <name>ATP</name>
        <dbReference type="ChEBI" id="CHEBI:30616"/>
    </ligand>
</feature>
<dbReference type="GO" id="GO:0005524">
    <property type="term" value="F:ATP binding"/>
    <property type="evidence" value="ECO:0007669"/>
    <property type="project" value="UniProtKB-KW"/>
</dbReference>
<keyword evidence="1 9" id="KW-0963">Cytoplasm</keyword>
<evidence type="ECO:0000256" key="9">
    <source>
        <dbReference type="HAMAP-Rule" id="MF_00151"/>
    </source>
</evidence>
<feature type="site" description="Transition state stabilizer" evidence="9">
    <location>
        <position position="19"/>
    </location>
</feature>
<accession>A0AAE3JB90</accession>
<keyword evidence="12" id="KW-1185">Reference proteome</keyword>
<dbReference type="Pfam" id="PF01467">
    <property type="entry name" value="CTP_transf_like"/>
    <property type="match status" value="1"/>
</dbReference>
<evidence type="ECO:0000256" key="4">
    <source>
        <dbReference type="ARBA" id="ARBA00022741"/>
    </source>
</evidence>
<name>A0AAE3JB90_9FIRM</name>
<gene>
    <name evidence="9 11" type="primary">coaD</name>
    <name evidence="11" type="ORF">LKD48_05305</name>
</gene>
<comment type="cofactor">
    <cofactor evidence="9">
        <name>Mg(2+)</name>
        <dbReference type="ChEBI" id="CHEBI:18420"/>
    </cofactor>
</comment>
<dbReference type="GO" id="GO:0015937">
    <property type="term" value="P:coenzyme A biosynthetic process"/>
    <property type="evidence" value="ECO:0007669"/>
    <property type="project" value="UniProtKB-UniRule"/>
</dbReference>
<comment type="pathway">
    <text evidence="9">Cofactor biosynthesis; coenzyme A biosynthesis; CoA from (R)-pantothenate: step 4/5.</text>
</comment>
<dbReference type="Gene3D" id="3.40.50.620">
    <property type="entry name" value="HUPs"/>
    <property type="match status" value="1"/>
</dbReference>
<dbReference type="InterPro" id="IPR001980">
    <property type="entry name" value="PPAT"/>
</dbReference>
<dbReference type="EMBL" id="JAJEQN010000009">
    <property type="protein sequence ID" value="MCC2221065.1"/>
    <property type="molecule type" value="Genomic_DNA"/>
</dbReference>
<dbReference type="CDD" id="cd02163">
    <property type="entry name" value="PPAT"/>
    <property type="match status" value="1"/>
</dbReference>
<keyword evidence="4 9" id="KW-0547">Nucleotide-binding</keyword>
<feature type="binding site" evidence="9">
    <location>
        <position position="43"/>
    </location>
    <ligand>
        <name>substrate</name>
    </ligand>
</feature>
<dbReference type="InterPro" id="IPR004821">
    <property type="entry name" value="Cyt_trans-like"/>
</dbReference>